<evidence type="ECO:0000313" key="2">
    <source>
        <dbReference type="Proteomes" id="UP000322699"/>
    </source>
</evidence>
<reference evidence="1 2" key="1">
    <citation type="submission" date="2019-08" db="EMBL/GenBank/DDBJ databases">
        <title>Deep-cultivation of Planctomycetes and their phenomic and genomic characterization uncovers novel biology.</title>
        <authorList>
            <person name="Wiegand S."/>
            <person name="Jogler M."/>
            <person name="Boedeker C."/>
            <person name="Pinto D."/>
            <person name="Vollmers J."/>
            <person name="Rivas-Marin E."/>
            <person name="Kohn T."/>
            <person name="Peeters S.H."/>
            <person name="Heuer A."/>
            <person name="Rast P."/>
            <person name="Oberbeckmann S."/>
            <person name="Bunk B."/>
            <person name="Jeske O."/>
            <person name="Meyerdierks A."/>
            <person name="Storesund J.E."/>
            <person name="Kallscheuer N."/>
            <person name="Luecker S."/>
            <person name="Lage O.M."/>
            <person name="Pohl T."/>
            <person name="Merkel B.J."/>
            <person name="Hornburger P."/>
            <person name="Mueller R.-W."/>
            <person name="Bruemmer F."/>
            <person name="Labrenz M."/>
            <person name="Spormann A.M."/>
            <person name="Op Den Camp H."/>
            <person name="Overmann J."/>
            <person name="Amann R."/>
            <person name="Jetten M.S.M."/>
            <person name="Mascher T."/>
            <person name="Medema M.H."/>
            <person name="Devos D.P."/>
            <person name="Kaster A.-K."/>
            <person name="Ovreas L."/>
            <person name="Rohde M."/>
            <person name="Galperin M.Y."/>
            <person name="Jogler C."/>
        </authorList>
    </citation>
    <scope>NUCLEOTIDE SEQUENCE [LARGE SCALE GENOMIC DNA]</scope>
    <source>
        <strain evidence="1 2">LF1</strain>
    </source>
</reference>
<comment type="caution">
    <text evidence="1">The sequence shown here is derived from an EMBL/GenBank/DDBJ whole genome shotgun (WGS) entry which is preliminary data.</text>
</comment>
<evidence type="ECO:0000313" key="1">
    <source>
        <dbReference type="EMBL" id="KAA1258648.1"/>
    </source>
</evidence>
<dbReference type="EMBL" id="VRLW01000001">
    <property type="protein sequence ID" value="KAA1258648.1"/>
    <property type="molecule type" value="Genomic_DNA"/>
</dbReference>
<sequence>MISGQFPSAANAGRMGCEVTQTLFRRGVCNRWPLEGVVFEDVVFEDVVFDLRQILLSSATDARHRTPSFESYCQNALSYG</sequence>
<keyword evidence="2" id="KW-1185">Reference proteome</keyword>
<dbReference type="Proteomes" id="UP000322699">
    <property type="component" value="Unassembled WGS sequence"/>
</dbReference>
<proteinExistence type="predicted"/>
<dbReference type="AlphaFoldDB" id="A0A5B1CBU9"/>
<protein>
    <submittedName>
        <fullName evidence="1">Uncharacterized protein</fullName>
    </submittedName>
</protein>
<accession>A0A5B1CBU9</accession>
<dbReference type="RefSeq" id="WP_149752626.1">
    <property type="nucleotide sequence ID" value="NZ_LWSK01000076.1"/>
</dbReference>
<name>A0A5B1CBU9_9BACT</name>
<organism evidence="1 2">
    <name type="scientific">Rubripirellula obstinata</name>
    <dbReference type="NCBI Taxonomy" id="406547"/>
    <lineage>
        <taxon>Bacteria</taxon>
        <taxon>Pseudomonadati</taxon>
        <taxon>Planctomycetota</taxon>
        <taxon>Planctomycetia</taxon>
        <taxon>Pirellulales</taxon>
        <taxon>Pirellulaceae</taxon>
        <taxon>Rubripirellula</taxon>
    </lineage>
</organism>
<gene>
    <name evidence="1" type="ORF">LF1_11700</name>
</gene>